<keyword evidence="4" id="KW-0560">Oxidoreductase</keyword>
<keyword evidence="2 6" id="KW-0479">Metal-binding</keyword>
<protein>
    <submittedName>
        <fullName evidence="7">Quercetin dioxygenase-like cupin family protein</fullName>
    </submittedName>
</protein>
<dbReference type="AlphaFoldDB" id="A0A7W9JB71"/>
<feature type="binding site" evidence="6">
    <location>
        <position position="94"/>
    </location>
    <ligand>
        <name>Fe cation</name>
        <dbReference type="ChEBI" id="CHEBI:24875"/>
        <note>catalytic</note>
    </ligand>
</feature>
<evidence type="ECO:0000313" key="7">
    <source>
        <dbReference type="EMBL" id="MBB5838928.1"/>
    </source>
</evidence>
<dbReference type="EMBL" id="JACHMY010000001">
    <property type="protein sequence ID" value="MBB5838928.1"/>
    <property type="molecule type" value="Genomic_DNA"/>
</dbReference>
<keyword evidence="3 7" id="KW-0223">Dioxygenase</keyword>
<evidence type="ECO:0000256" key="1">
    <source>
        <dbReference type="ARBA" id="ARBA00006622"/>
    </source>
</evidence>
<dbReference type="GO" id="GO:0016702">
    <property type="term" value="F:oxidoreductase activity, acting on single donors with incorporation of molecular oxygen, incorporation of two atoms of oxygen"/>
    <property type="evidence" value="ECO:0007669"/>
    <property type="project" value="InterPro"/>
</dbReference>
<dbReference type="SUPFAM" id="SSF51182">
    <property type="entry name" value="RmlC-like cupins"/>
    <property type="match status" value="1"/>
</dbReference>
<sequence length="187" mass="20314">MTAQPVSDAPVVPARQASRLVELNGCLSLDNLPGRDLDPDELAELAGSLAAQPHLWEDKVAYSDEERVFASLHRDANVDVWLICWTPVNDTGWHDHDVSSGAVAVAQGRLVEHNLALGTASLETEIKAGDVFGFGPDHIHRVVGLDKGSVTIHAYSPPLWRMGQYSAKDGVLKRTSVSYADELRPID</sequence>
<dbReference type="PANTHER" id="PTHR12918:SF1">
    <property type="entry name" value="CYSTEINE DIOXYGENASE TYPE 1"/>
    <property type="match status" value="1"/>
</dbReference>
<dbReference type="GO" id="GO:0008198">
    <property type="term" value="F:ferrous iron binding"/>
    <property type="evidence" value="ECO:0007669"/>
    <property type="project" value="TreeGrafter"/>
</dbReference>
<organism evidence="7 8">
    <name type="scientific">Kribbella italica</name>
    <dbReference type="NCBI Taxonomy" id="1540520"/>
    <lineage>
        <taxon>Bacteria</taxon>
        <taxon>Bacillati</taxon>
        <taxon>Actinomycetota</taxon>
        <taxon>Actinomycetes</taxon>
        <taxon>Propionibacteriales</taxon>
        <taxon>Kribbellaceae</taxon>
        <taxon>Kribbella</taxon>
    </lineage>
</organism>
<dbReference type="RefSeq" id="WP_184800174.1">
    <property type="nucleotide sequence ID" value="NZ_JACHMY010000001.1"/>
</dbReference>
<gene>
    <name evidence="7" type="ORF">HDA39_005662</name>
</gene>
<dbReference type="Proteomes" id="UP000549971">
    <property type="component" value="Unassembled WGS sequence"/>
</dbReference>
<proteinExistence type="inferred from homology"/>
<reference evidence="7 8" key="1">
    <citation type="submission" date="2020-08" db="EMBL/GenBank/DDBJ databases">
        <title>Sequencing the genomes of 1000 actinobacteria strains.</title>
        <authorList>
            <person name="Klenk H.-P."/>
        </authorList>
    </citation>
    <scope>NUCLEOTIDE SEQUENCE [LARGE SCALE GENOMIC DNA]</scope>
    <source>
        <strain evidence="7 8">DSM 28967</strain>
    </source>
</reference>
<evidence type="ECO:0000256" key="2">
    <source>
        <dbReference type="ARBA" id="ARBA00022723"/>
    </source>
</evidence>
<comment type="similarity">
    <text evidence="1">Belongs to the cysteine dioxygenase family.</text>
</comment>
<dbReference type="Gene3D" id="2.60.120.10">
    <property type="entry name" value="Jelly Rolls"/>
    <property type="match status" value="1"/>
</dbReference>
<dbReference type="InterPro" id="IPR011051">
    <property type="entry name" value="RmlC_Cupin_sf"/>
</dbReference>
<dbReference type="Pfam" id="PF05995">
    <property type="entry name" value="CDO_I"/>
    <property type="match status" value="1"/>
</dbReference>
<keyword evidence="5 6" id="KW-0408">Iron</keyword>
<comment type="caution">
    <text evidence="7">The sequence shown here is derived from an EMBL/GenBank/DDBJ whole genome shotgun (WGS) entry which is preliminary data.</text>
</comment>
<name>A0A7W9JB71_9ACTN</name>
<dbReference type="CDD" id="cd10548">
    <property type="entry name" value="cupin_CDO"/>
    <property type="match status" value="1"/>
</dbReference>
<evidence type="ECO:0000313" key="8">
    <source>
        <dbReference type="Proteomes" id="UP000549971"/>
    </source>
</evidence>
<feature type="binding site" evidence="6">
    <location>
        <position position="140"/>
    </location>
    <ligand>
        <name>Fe cation</name>
        <dbReference type="ChEBI" id="CHEBI:24875"/>
        <note>catalytic</note>
    </ligand>
</feature>
<evidence type="ECO:0000256" key="5">
    <source>
        <dbReference type="ARBA" id="ARBA00023004"/>
    </source>
</evidence>
<dbReference type="PANTHER" id="PTHR12918">
    <property type="entry name" value="CYSTEINE DIOXYGENASE"/>
    <property type="match status" value="1"/>
</dbReference>
<evidence type="ECO:0000256" key="3">
    <source>
        <dbReference type="ARBA" id="ARBA00022964"/>
    </source>
</evidence>
<dbReference type="InterPro" id="IPR014710">
    <property type="entry name" value="RmlC-like_jellyroll"/>
</dbReference>
<keyword evidence="8" id="KW-1185">Reference proteome</keyword>
<dbReference type="InterPro" id="IPR010300">
    <property type="entry name" value="CDO_1"/>
</dbReference>
<accession>A0A7W9JB71</accession>
<feature type="binding site" evidence="6">
    <location>
        <position position="96"/>
    </location>
    <ligand>
        <name>Fe cation</name>
        <dbReference type="ChEBI" id="CHEBI:24875"/>
        <note>catalytic</note>
    </ligand>
</feature>
<evidence type="ECO:0000256" key="6">
    <source>
        <dbReference type="PIRSR" id="PIRSR610300-51"/>
    </source>
</evidence>
<evidence type="ECO:0000256" key="4">
    <source>
        <dbReference type="ARBA" id="ARBA00023002"/>
    </source>
</evidence>